<proteinExistence type="predicted"/>
<accession>A0ACC6NYM4</accession>
<gene>
    <name evidence="1" type="ORF">RV045_01285</name>
</gene>
<dbReference type="EMBL" id="JAWDIE010000001">
    <property type="protein sequence ID" value="MEJ7137062.1"/>
    <property type="molecule type" value="Genomic_DNA"/>
</dbReference>
<evidence type="ECO:0000313" key="1">
    <source>
        <dbReference type="EMBL" id="MEJ7137062.1"/>
    </source>
</evidence>
<keyword evidence="2" id="KW-1185">Reference proteome</keyword>
<evidence type="ECO:0000313" key="2">
    <source>
        <dbReference type="Proteomes" id="UP001364695"/>
    </source>
</evidence>
<dbReference type="Proteomes" id="UP001364695">
    <property type="component" value="Unassembled WGS sequence"/>
</dbReference>
<organism evidence="1 2">
    <name type="scientific">Amphibiibacter pelophylacis</name>
    <dbReference type="NCBI Taxonomy" id="1799477"/>
    <lineage>
        <taxon>Bacteria</taxon>
        <taxon>Pseudomonadati</taxon>
        <taxon>Pseudomonadota</taxon>
        <taxon>Betaproteobacteria</taxon>
        <taxon>Burkholderiales</taxon>
        <taxon>Sphaerotilaceae</taxon>
        <taxon>Amphibiibacter</taxon>
    </lineage>
</organism>
<sequence>MARWRRHRGLRRASVGTAPAGEGLNAMAAPATTRRDTPQPGQMRIQSREALEEVRAQCLGMVRQRAATSGGSALIPVPGADIVADVALLMELLPAINRAFGLAPEQIALLAPTLQTQLRAQLGDGARPLVGQTITRSLVLAVLKQMAVRLAARQVLKWVPVAGQATAAVMAAWALHQIGKRHVNDCCSVIEALLPQPTSGGGEVIDL</sequence>
<protein>
    <submittedName>
        <fullName evidence="1">Uncharacterized protein</fullName>
    </submittedName>
</protein>
<reference evidence="1" key="1">
    <citation type="submission" date="2023-10" db="EMBL/GenBank/DDBJ databases">
        <title>Amphibacter perezi, gen. nov., sp. nov. a novel taxa of the family Comamonadaceae, class Betaproteobacteria isolated from the skin microbiota of Pelophylax perezi from different populations.</title>
        <authorList>
            <person name="Costa S."/>
            <person name="Proenca D.N."/>
            <person name="Lopes I."/>
            <person name="Morais P.V."/>
        </authorList>
    </citation>
    <scope>NUCLEOTIDE SEQUENCE</scope>
    <source>
        <strain evidence="1">SL12-8</strain>
    </source>
</reference>
<comment type="caution">
    <text evidence="1">The sequence shown here is derived from an EMBL/GenBank/DDBJ whole genome shotgun (WGS) entry which is preliminary data.</text>
</comment>
<name>A0ACC6NYM4_9BURK</name>